<dbReference type="GO" id="GO:0006516">
    <property type="term" value="P:glycoprotein catabolic process"/>
    <property type="evidence" value="ECO:0007669"/>
    <property type="project" value="TreeGrafter"/>
</dbReference>
<dbReference type="Pfam" id="PF04300">
    <property type="entry name" value="FBA"/>
    <property type="match status" value="1"/>
</dbReference>
<dbReference type="GO" id="GO:0031146">
    <property type="term" value="P:SCF-dependent proteasomal ubiquitin-dependent protein catabolic process"/>
    <property type="evidence" value="ECO:0007669"/>
    <property type="project" value="TreeGrafter"/>
</dbReference>
<dbReference type="FunFam" id="2.60.120.260:FF:000012">
    <property type="entry name" value="F-box only protein 2"/>
    <property type="match status" value="1"/>
</dbReference>
<dbReference type="AlphaFoldDB" id="A0A8C3XV37"/>
<dbReference type="InterPro" id="IPR008979">
    <property type="entry name" value="Galactose-bd-like_sf"/>
</dbReference>
<dbReference type="Ensembl" id="ENSCSRT00000025963.1">
    <property type="protein sequence ID" value="ENSCSRP00000024904.1"/>
    <property type="gene ID" value="ENSCSRG00000018630.1"/>
</dbReference>
<evidence type="ECO:0000313" key="3">
    <source>
        <dbReference type="Proteomes" id="UP000694403"/>
    </source>
</evidence>
<dbReference type="Gene3D" id="1.20.1280.50">
    <property type="match status" value="1"/>
</dbReference>
<protein>
    <recommendedName>
        <fullName evidence="1">FBA domain-containing protein</fullName>
    </recommendedName>
</protein>
<dbReference type="PANTHER" id="PTHR12125">
    <property type="entry name" value="F-BOX ONLY PROTEIN 6-LIKE PROTEIN"/>
    <property type="match status" value="1"/>
</dbReference>
<organism evidence="2 3">
    <name type="scientific">Chelydra serpentina</name>
    <name type="common">Snapping turtle</name>
    <name type="synonym">Testudo serpentina</name>
    <dbReference type="NCBI Taxonomy" id="8475"/>
    <lineage>
        <taxon>Eukaryota</taxon>
        <taxon>Metazoa</taxon>
        <taxon>Chordata</taxon>
        <taxon>Craniata</taxon>
        <taxon>Vertebrata</taxon>
        <taxon>Euteleostomi</taxon>
        <taxon>Archelosauria</taxon>
        <taxon>Testudinata</taxon>
        <taxon>Testudines</taxon>
        <taxon>Cryptodira</taxon>
        <taxon>Durocryptodira</taxon>
        <taxon>Americhelydia</taxon>
        <taxon>Chelydroidea</taxon>
        <taxon>Chelydridae</taxon>
        <taxon>Chelydra</taxon>
    </lineage>
</organism>
<reference evidence="2" key="1">
    <citation type="submission" date="2025-08" db="UniProtKB">
        <authorList>
            <consortium name="Ensembl"/>
        </authorList>
    </citation>
    <scope>IDENTIFICATION</scope>
</reference>
<dbReference type="Gene3D" id="2.60.120.260">
    <property type="entry name" value="Galactose-binding domain-like"/>
    <property type="match status" value="1"/>
</dbReference>
<dbReference type="SMART" id="SM01198">
    <property type="entry name" value="FBA"/>
    <property type="match status" value="1"/>
</dbReference>
<dbReference type="GO" id="GO:0036503">
    <property type="term" value="P:ERAD pathway"/>
    <property type="evidence" value="ECO:0007669"/>
    <property type="project" value="TreeGrafter"/>
</dbReference>
<evidence type="ECO:0000313" key="2">
    <source>
        <dbReference type="Ensembl" id="ENSCSRP00000024904.1"/>
    </source>
</evidence>
<reference evidence="2" key="2">
    <citation type="submission" date="2025-09" db="UniProtKB">
        <authorList>
            <consortium name="Ensembl"/>
        </authorList>
    </citation>
    <scope>IDENTIFICATION</scope>
</reference>
<name>A0A8C3XV37_CHESE</name>
<dbReference type="InterPro" id="IPR007397">
    <property type="entry name" value="F-box-assoc_dom"/>
</dbReference>
<proteinExistence type="predicted"/>
<dbReference type="PROSITE" id="PS51114">
    <property type="entry name" value="FBA"/>
    <property type="match status" value="1"/>
</dbReference>
<dbReference type="GO" id="GO:0005737">
    <property type="term" value="C:cytoplasm"/>
    <property type="evidence" value="ECO:0007669"/>
    <property type="project" value="TreeGrafter"/>
</dbReference>
<dbReference type="GO" id="GO:0019005">
    <property type="term" value="C:SCF ubiquitin ligase complex"/>
    <property type="evidence" value="ECO:0007669"/>
    <property type="project" value="TreeGrafter"/>
</dbReference>
<accession>A0A8C3XV37</accession>
<dbReference type="InterPro" id="IPR039752">
    <property type="entry name" value="F-box_only"/>
</dbReference>
<sequence length="264" mass="31443">MDHWSNPVWLRDSPLLALILSWVPGRALVTRCWLVCRRWWDLLDGPTVWWLQAEQRPGLWATLVAARLCHPPRWSRICLLQPFGHNLLRNPCGQDQFGHWQVEHGGHGWKVEENRCLVKGWCVKSQLVDLLKERLWEELLDNCQPEIYISDWWGAREDCGCEYSICVRLLAANRYTVIAEFQANPDPIQQYHQVSYRFRQYSRGVRYVHFLHKAKDTHFWVGHYSARITNSTVLKASEANWQHVPPEEEERVRDKSIYQKRMFR</sequence>
<feature type="domain" description="FBA" evidence="1">
    <location>
        <begin position="77"/>
        <end position="237"/>
    </location>
</feature>
<dbReference type="PANTHER" id="PTHR12125:SF9">
    <property type="entry name" value="F-BOX ONLY PROTEIN 27"/>
    <property type="match status" value="1"/>
</dbReference>
<dbReference type="SUPFAM" id="SSF49785">
    <property type="entry name" value="Galactose-binding domain-like"/>
    <property type="match status" value="1"/>
</dbReference>
<dbReference type="Proteomes" id="UP000694403">
    <property type="component" value="Unplaced"/>
</dbReference>
<keyword evidence="3" id="KW-1185">Reference proteome</keyword>
<evidence type="ECO:0000259" key="1">
    <source>
        <dbReference type="PROSITE" id="PS51114"/>
    </source>
</evidence>
<dbReference type="GO" id="GO:0061630">
    <property type="term" value="F:ubiquitin protein ligase activity"/>
    <property type="evidence" value="ECO:0007669"/>
    <property type="project" value="TreeGrafter"/>
</dbReference>